<dbReference type="AlphaFoldDB" id="M4ZSE8"/>
<organism evidence="2 3">
    <name type="scientific">Bradyrhizobium oligotrophicum S58</name>
    <dbReference type="NCBI Taxonomy" id="1245469"/>
    <lineage>
        <taxon>Bacteria</taxon>
        <taxon>Pseudomonadati</taxon>
        <taxon>Pseudomonadota</taxon>
        <taxon>Alphaproteobacteria</taxon>
        <taxon>Hyphomicrobiales</taxon>
        <taxon>Nitrobacteraceae</taxon>
        <taxon>Bradyrhizobium</taxon>
    </lineage>
</organism>
<dbReference type="PATRIC" id="fig|1245469.3.peg.3229"/>
<keyword evidence="1" id="KW-0732">Signal</keyword>
<feature type="signal peptide" evidence="1">
    <location>
        <begin position="1"/>
        <end position="33"/>
    </location>
</feature>
<proteinExistence type="predicted"/>
<reference evidence="2 3" key="1">
    <citation type="journal article" date="2013" name="Appl. Environ. Microbiol.">
        <title>Genome analysis suggests that the soil oligotrophic bacterium Agromonas oligotrophica (Bradyrhizobium oligotrophicum) is a nitrogen-fixing symbiont of Aeschynomene indica.</title>
        <authorList>
            <person name="Okubo T."/>
            <person name="Fukushima S."/>
            <person name="Itakura M."/>
            <person name="Oshima K."/>
            <person name="Longtonglang A."/>
            <person name="Teaumroong N."/>
            <person name="Mitsui H."/>
            <person name="Hattori M."/>
            <person name="Hattori R."/>
            <person name="Hattori T."/>
            <person name="Minamisawa K."/>
        </authorList>
    </citation>
    <scope>NUCLEOTIDE SEQUENCE [LARGE SCALE GENOMIC DNA]</scope>
    <source>
        <strain evidence="2 3">S58</strain>
    </source>
</reference>
<dbReference type="KEGG" id="aol:S58_31570"/>
<accession>M4ZSE8</accession>
<evidence type="ECO:0000313" key="3">
    <source>
        <dbReference type="Proteomes" id="UP000011841"/>
    </source>
</evidence>
<dbReference type="EMBL" id="AP012603">
    <property type="protein sequence ID" value="BAM89155.1"/>
    <property type="molecule type" value="Genomic_DNA"/>
</dbReference>
<dbReference type="Proteomes" id="UP000011841">
    <property type="component" value="Chromosome"/>
</dbReference>
<feature type="chain" id="PRO_5004062587" evidence="1">
    <location>
        <begin position="34"/>
        <end position="131"/>
    </location>
</feature>
<keyword evidence="3" id="KW-1185">Reference proteome</keyword>
<gene>
    <name evidence="2" type="ORF">S58_31570</name>
</gene>
<protein>
    <submittedName>
        <fullName evidence="2">Uncharacterized protein</fullName>
    </submittedName>
</protein>
<dbReference type="HOGENOM" id="CLU_1969710_0_0_5"/>
<evidence type="ECO:0000256" key="1">
    <source>
        <dbReference type="SAM" id="SignalP"/>
    </source>
</evidence>
<sequence length="131" mass="13473">MCRTASIHIVRRQVIATLTGLGLLATGADAAFAVDLAFSPDCRTFSQINVTPPNTGITFRKNPNSTTTRAATATVFRIGDASNIIIPAGGASCFYAVAGNDSYCFLARSSSDIINVNAVAGTNTAAAPACQ</sequence>
<dbReference type="eggNOG" id="ENOG5033I6K">
    <property type="taxonomic scope" value="Bacteria"/>
</dbReference>
<evidence type="ECO:0000313" key="2">
    <source>
        <dbReference type="EMBL" id="BAM89155.1"/>
    </source>
</evidence>
<name>M4ZSE8_9BRAD</name>